<dbReference type="Proteomes" id="UP001189429">
    <property type="component" value="Unassembled WGS sequence"/>
</dbReference>
<dbReference type="EMBL" id="CAUYUJ010007860">
    <property type="protein sequence ID" value="CAK0822188.1"/>
    <property type="molecule type" value="Genomic_DNA"/>
</dbReference>
<accession>A0ABN9RSE5</accession>
<organism evidence="1 2">
    <name type="scientific">Prorocentrum cordatum</name>
    <dbReference type="NCBI Taxonomy" id="2364126"/>
    <lineage>
        <taxon>Eukaryota</taxon>
        <taxon>Sar</taxon>
        <taxon>Alveolata</taxon>
        <taxon>Dinophyceae</taxon>
        <taxon>Prorocentrales</taxon>
        <taxon>Prorocentraceae</taxon>
        <taxon>Prorocentrum</taxon>
    </lineage>
</organism>
<evidence type="ECO:0000313" key="1">
    <source>
        <dbReference type="EMBL" id="CAK0822188.1"/>
    </source>
</evidence>
<reference evidence="1" key="1">
    <citation type="submission" date="2023-10" db="EMBL/GenBank/DDBJ databases">
        <authorList>
            <person name="Chen Y."/>
            <person name="Shah S."/>
            <person name="Dougan E. K."/>
            <person name="Thang M."/>
            <person name="Chan C."/>
        </authorList>
    </citation>
    <scope>NUCLEOTIDE SEQUENCE [LARGE SCALE GENOMIC DNA]</scope>
</reference>
<feature type="non-terminal residue" evidence="1">
    <location>
        <position position="1"/>
    </location>
</feature>
<protein>
    <submittedName>
        <fullName evidence="1">Uncharacterized protein</fullName>
    </submittedName>
</protein>
<proteinExistence type="predicted"/>
<name>A0ABN9RSE5_9DINO</name>
<gene>
    <name evidence="1" type="ORF">PCOR1329_LOCUS23267</name>
</gene>
<evidence type="ECO:0000313" key="2">
    <source>
        <dbReference type="Proteomes" id="UP001189429"/>
    </source>
</evidence>
<sequence length="160" mass="17455">DGVELLVRAQRQDAQACSDPLKAARAEDARLFLGWASQQVLPPMFARAAPAAPVFVRRIALECLNHFALARVFEEGASPLLGLAPPRVRYMELLGALATDTSPEILQLVCKGFVSAVEDGRHLSGHLGRFCRGLLQGLCGHGRTQLETEWPGRYPRAVLD</sequence>
<keyword evidence="2" id="KW-1185">Reference proteome</keyword>
<comment type="caution">
    <text evidence="1">The sequence shown here is derived from an EMBL/GenBank/DDBJ whole genome shotgun (WGS) entry which is preliminary data.</text>
</comment>